<proteinExistence type="predicted"/>
<keyword evidence="1" id="KW-0902">Two-component regulatory system</keyword>
<dbReference type="EMBL" id="VINQ01000014">
    <property type="protein sequence ID" value="KAA0912308.1"/>
    <property type="molecule type" value="Genomic_DNA"/>
</dbReference>
<organism evidence="3 4">
    <name type="scientific">Aquicoccus porphyridii</name>
    <dbReference type="NCBI Taxonomy" id="1852029"/>
    <lineage>
        <taxon>Bacteria</taxon>
        <taxon>Pseudomonadati</taxon>
        <taxon>Pseudomonadota</taxon>
        <taxon>Alphaproteobacteria</taxon>
        <taxon>Rhodobacterales</taxon>
        <taxon>Paracoccaceae</taxon>
        <taxon>Aquicoccus</taxon>
    </lineage>
</organism>
<dbReference type="Pfam" id="PF01627">
    <property type="entry name" value="Hpt"/>
    <property type="match status" value="1"/>
</dbReference>
<keyword evidence="4" id="KW-1185">Reference proteome</keyword>
<evidence type="ECO:0000256" key="1">
    <source>
        <dbReference type="ARBA" id="ARBA00023012"/>
    </source>
</evidence>
<dbReference type="SUPFAM" id="SSF47226">
    <property type="entry name" value="Histidine-containing phosphotransfer domain, HPT domain"/>
    <property type="match status" value="1"/>
</dbReference>
<dbReference type="InterPro" id="IPR008207">
    <property type="entry name" value="Sig_transdc_His_kin_Hpt_dom"/>
</dbReference>
<protein>
    <submittedName>
        <fullName evidence="3">Hpt domain-containing protein</fullName>
    </submittedName>
</protein>
<sequence>MIDWTKVDELRNDIGEEDFDEVVDLFLEEVEDAMEKLRAGLPVDKLECCLHFLKGSALNLGFSNFSELCAKGEAAAAIGDHGAIDLCEVIQTYDASKAAFLKTLADRGVA</sequence>
<evidence type="ECO:0000313" key="3">
    <source>
        <dbReference type="EMBL" id="KAA0912308.1"/>
    </source>
</evidence>
<dbReference type="RefSeq" id="WP_111364275.1">
    <property type="nucleotide sequence ID" value="NZ_VINQ01000014.1"/>
</dbReference>
<dbReference type="Proteomes" id="UP000325291">
    <property type="component" value="Unassembled WGS sequence"/>
</dbReference>
<dbReference type="GO" id="GO:0000160">
    <property type="term" value="P:phosphorelay signal transduction system"/>
    <property type="evidence" value="ECO:0007669"/>
    <property type="project" value="UniProtKB-KW"/>
</dbReference>
<evidence type="ECO:0000313" key="4">
    <source>
        <dbReference type="Proteomes" id="UP000325291"/>
    </source>
</evidence>
<dbReference type="InterPro" id="IPR036641">
    <property type="entry name" value="HPT_dom_sf"/>
</dbReference>
<feature type="domain" description="HPt" evidence="2">
    <location>
        <begin position="21"/>
        <end position="88"/>
    </location>
</feature>
<reference evidence="3 4" key="1">
    <citation type="submission" date="2019-07" db="EMBL/GenBank/DDBJ databases">
        <title>Aquicoccus porphyridii gen. nov., sp. nov., isolated from a small marine red alga, Porphyridium marinum.</title>
        <authorList>
            <person name="Liu L."/>
        </authorList>
    </citation>
    <scope>NUCLEOTIDE SEQUENCE [LARGE SCALE GENOMIC DNA]</scope>
    <source>
        <strain evidence="3 4">L1 8-17</strain>
    </source>
</reference>
<dbReference type="Gene3D" id="1.20.120.160">
    <property type="entry name" value="HPT domain"/>
    <property type="match status" value="1"/>
</dbReference>
<name>A0A5A9Z5A5_9RHOB</name>
<dbReference type="AlphaFoldDB" id="A0A5A9Z5A5"/>
<accession>A0A5A9Z5A5</accession>
<evidence type="ECO:0000259" key="2">
    <source>
        <dbReference type="Pfam" id="PF01627"/>
    </source>
</evidence>
<dbReference type="GO" id="GO:0004672">
    <property type="term" value="F:protein kinase activity"/>
    <property type="evidence" value="ECO:0007669"/>
    <property type="project" value="UniProtKB-ARBA"/>
</dbReference>
<gene>
    <name evidence="3" type="ORF">FLO80_15925</name>
</gene>
<comment type="caution">
    <text evidence="3">The sequence shown here is derived from an EMBL/GenBank/DDBJ whole genome shotgun (WGS) entry which is preliminary data.</text>
</comment>